<feature type="compositionally biased region" description="Basic and acidic residues" evidence="6">
    <location>
        <begin position="83"/>
        <end position="101"/>
    </location>
</feature>
<evidence type="ECO:0000256" key="4">
    <source>
        <dbReference type="ARBA" id="ARBA00022989"/>
    </source>
</evidence>
<evidence type="ECO:0000256" key="3">
    <source>
        <dbReference type="ARBA" id="ARBA00022692"/>
    </source>
</evidence>
<evidence type="ECO:0000256" key="6">
    <source>
        <dbReference type="SAM" id="MobiDB-lite"/>
    </source>
</evidence>
<dbReference type="PANTHER" id="PTHR11654">
    <property type="entry name" value="OLIGOPEPTIDE TRANSPORTER-RELATED"/>
    <property type="match status" value="1"/>
</dbReference>
<sequence length="228" mass="24316">MAESTAAAIRRGRGCITRGARGDVRRGWLGWCLGAAGGRRAGPGIQRGGPTGGEEDVGDGESLSVSRRSGSASTARSANRVLALREDVRPPERSNADEEPPHAPLQDGIDVRGAGKAMDTRISPVDMPPTTLATFEVVSILLCVPTYDAMLMSLTRLVTGNRRGLSELQRLDIGLVLSVMAMANLALLEASRRATYAPTSIMWQALPYIMLGAAEVFISVGLIKFYYD</sequence>
<evidence type="ECO:0000256" key="2">
    <source>
        <dbReference type="ARBA" id="ARBA00005982"/>
    </source>
</evidence>
<dbReference type="Gene3D" id="1.20.1250.20">
    <property type="entry name" value="MFS general substrate transporter like domains"/>
    <property type="match status" value="1"/>
</dbReference>
<reference evidence="8" key="1">
    <citation type="submission" date="2013-04" db="UniProtKB">
        <authorList>
            <consortium name="EnsemblPlants"/>
        </authorList>
    </citation>
    <scope>IDENTIFICATION</scope>
</reference>
<dbReference type="EnsemblPlants" id="OB02G35010.1">
    <property type="protein sequence ID" value="OB02G35010.1"/>
    <property type="gene ID" value="OB02G35010"/>
</dbReference>
<dbReference type="Proteomes" id="UP000006038">
    <property type="component" value="Unassembled WGS sequence"/>
</dbReference>
<dbReference type="HOGENOM" id="CLU_1216388_0_0_1"/>
<feature type="compositionally biased region" description="Low complexity" evidence="6">
    <location>
        <begin position="62"/>
        <end position="78"/>
    </location>
</feature>
<evidence type="ECO:0000313" key="8">
    <source>
        <dbReference type="EnsemblPlants" id="OB02G35010.1"/>
    </source>
</evidence>
<name>J3LFT4_ORYBR</name>
<dbReference type="STRING" id="4533.J3LFT4"/>
<dbReference type="GO" id="GO:0016020">
    <property type="term" value="C:membrane"/>
    <property type="evidence" value="ECO:0007669"/>
    <property type="project" value="UniProtKB-SubCell"/>
</dbReference>
<dbReference type="InterPro" id="IPR000109">
    <property type="entry name" value="POT_fam"/>
</dbReference>
<evidence type="ECO:0000313" key="9">
    <source>
        <dbReference type="Proteomes" id="UP000006038"/>
    </source>
</evidence>
<feature type="compositionally biased region" description="Gly residues" evidence="6">
    <location>
        <begin position="39"/>
        <end position="52"/>
    </location>
</feature>
<protein>
    <submittedName>
        <fullName evidence="8">Uncharacterized protein</fullName>
    </submittedName>
</protein>
<keyword evidence="5 7" id="KW-0472">Membrane</keyword>
<feature type="transmembrane region" description="Helical" evidence="7">
    <location>
        <begin position="208"/>
        <end position="227"/>
    </location>
</feature>
<keyword evidence="3 7" id="KW-0812">Transmembrane</keyword>
<comment type="similarity">
    <text evidence="2">Belongs to the major facilitator superfamily. Proton-dependent oligopeptide transporter (POT/PTR) (TC 2.A.17) family.</text>
</comment>
<evidence type="ECO:0000256" key="5">
    <source>
        <dbReference type="ARBA" id="ARBA00023136"/>
    </source>
</evidence>
<organism evidence="8">
    <name type="scientific">Oryza brachyantha</name>
    <name type="common">malo sina</name>
    <dbReference type="NCBI Taxonomy" id="4533"/>
    <lineage>
        <taxon>Eukaryota</taxon>
        <taxon>Viridiplantae</taxon>
        <taxon>Streptophyta</taxon>
        <taxon>Embryophyta</taxon>
        <taxon>Tracheophyta</taxon>
        <taxon>Spermatophyta</taxon>
        <taxon>Magnoliopsida</taxon>
        <taxon>Liliopsida</taxon>
        <taxon>Poales</taxon>
        <taxon>Poaceae</taxon>
        <taxon>BOP clade</taxon>
        <taxon>Oryzoideae</taxon>
        <taxon>Oryzeae</taxon>
        <taxon>Oryzinae</taxon>
        <taxon>Oryza</taxon>
    </lineage>
</organism>
<dbReference type="Pfam" id="PF00854">
    <property type="entry name" value="PTR2"/>
    <property type="match status" value="1"/>
</dbReference>
<proteinExistence type="inferred from homology"/>
<keyword evidence="4 7" id="KW-1133">Transmembrane helix</keyword>
<dbReference type="eggNOG" id="KOG1237">
    <property type="taxonomic scope" value="Eukaryota"/>
</dbReference>
<dbReference type="GO" id="GO:0022857">
    <property type="term" value="F:transmembrane transporter activity"/>
    <property type="evidence" value="ECO:0007669"/>
    <property type="project" value="InterPro"/>
</dbReference>
<feature type="region of interest" description="Disordered" evidence="6">
    <location>
        <begin position="39"/>
        <end position="110"/>
    </location>
</feature>
<dbReference type="InterPro" id="IPR036259">
    <property type="entry name" value="MFS_trans_sf"/>
</dbReference>
<comment type="subcellular location">
    <subcellularLocation>
        <location evidence="1">Membrane</location>
        <topology evidence="1">Multi-pass membrane protein</topology>
    </subcellularLocation>
</comment>
<feature type="transmembrane region" description="Helical" evidence="7">
    <location>
        <begin position="171"/>
        <end position="188"/>
    </location>
</feature>
<dbReference type="Gramene" id="OB02G35010.1">
    <property type="protein sequence ID" value="OB02G35010.1"/>
    <property type="gene ID" value="OB02G35010"/>
</dbReference>
<keyword evidence="9" id="KW-1185">Reference proteome</keyword>
<evidence type="ECO:0000256" key="7">
    <source>
        <dbReference type="SAM" id="Phobius"/>
    </source>
</evidence>
<evidence type="ECO:0000256" key="1">
    <source>
        <dbReference type="ARBA" id="ARBA00004141"/>
    </source>
</evidence>
<dbReference type="AlphaFoldDB" id="J3LFT4"/>
<accession>J3LFT4</accession>